<name>A0A1E5XRT1_9HYPH</name>
<comment type="caution">
    <text evidence="5">The sequence shown here is derived from an EMBL/GenBank/DDBJ whole genome shotgun (WGS) entry which is preliminary data.</text>
</comment>
<dbReference type="InterPro" id="IPR004370">
    <property type="entry name" value="4-OT-like_dom"/>
</dbReference>
<dbReference type="Proteomes" id="UP000095463">
    <property type="component" value="Unassembled WGS sequence"/>
</dbReference>
<evidence type="ECO:0000259" key="4">
    <source>
        <dbReference type="Pfam" id="PF01361"/>
    </source>
</evidence>
<protein>
    <recommendedName>
        <fullName evidence="4">4-oxalocrotonate tautomerase-like domain-containing protein</fullName>
    </recommendedName>
</protein>
<dbReference type="RefSeq" id="WP_069909459.1">
    <property type="nucleotide sequence ID" value="NZ_LAJE02000161.1"/>
</dbReference>
<accession>A0A1E5XRT1</accession>
<keyword evidence="2" id="KW-0413">Isomerase</keyword>
<feature type="compositionally biased region" description="Basic residues" evidence="3">
    <location>
        <begin position="84"/>
        <end position="93"/>
    </location>
</feature>
<dbReference type="SUPFAM" id="SSF55331">
    <property type="entry name" value="Tautomerase/MIF"/>
    <property type="match status" value="1"/>
</dbReference>
<dbReference type="AlphaFoldDB" id="A0A1E5XRT1"/>
<organism evidence="5 6">
    <name type="scientific">Devosia insulae DS-56</name>
    <dbReference type="NCBI Taxonomy" id="1116389"/>
    <lineage>
        <taxon>Bacteria</taxon>
        <taxon>Pseudomonadati</taxon>
        <taxon>Pseudomonadota</taxon>
        <taxon>Alphaproteobacteria</taxon>
        <taxon>Hyphomicrobiales</taxon>
        <taxon>Devosiaceae</taxon>
        <taxon>Devosia</taxon>
    </lineage>
</organism>
<sequence length="93" mass="10505">MPYVRIEITDGATYEQKLQIYKETTEMLVRILNKKPEYTFVVIEEVDNKNWGHMGTSVAKIREAEAKAAAKAPKVTKAKDKPKAKAKPKTVKA</sequence>
<proteinExistence type="inferred from homology"/>
<evidence type="ECO:0000256" key="1">
    <source>
        <dbReference type="ARBA" id="ARBA00006723"/>
    </source>
</evidence>
<dbReference type="PANTHER" id="PTHR35530:SF1">
    <property type="entry name" value="2-HYDROXYMUCONATE TAUTOMERASE"/>
    <property type="match status" value="1"/>
</dbReference>
<dbReference type="EMBL" id="LAJE02000161">
    <property type="protein sequence ID" value="OEO31317.1"/>
    <property type="molecule type" value="Genomic_DNA"/>
</dbReference>
<dbReference type="OrthoDB" id="8098375at2"/>
<feature type="domain" description="4-oxalocrotonate tautomerase-like" evidence="4">
    <location>
        <begin position="2"/>
        <end position="60"/>
    </location>
</feature>
<evidence type="ECO:0000256" key="3">
    <source>
        <dbReference type="SAM" id="MobiDB-lite"/>
    </source>
</evidence>
<reference evidence="5 6" key="1">
    <citation type="journal article" date="2015" name="Genome Announc.">
        <title>Genome Assemblies of Three Soil-Associated Devosia species: D. insulae, D. limi, and D. soli.</title>
        <authorList>
            <person name="Hassan Y.I."/>
            <person name="Lepp D."/>
            <person name="Zhou T."/>
        </authorList>
    </citation>
    <scope>NUCLEOTIDE SEQUENCE [LARGE SCALE GENOMIC DNA]</scope>
    <source>
        <strain evidence="5 6">DS-56</strain>
    </source>
</reference>
<keyword evidence="6" id="KW-1185">Reference proteome</keyword>
<comment type="similarity">
    <text evidence="1">Belongs to the 4-oxalocrotonate tautomerase family.</text>
</comment>
<feature type="region of interest" description="Disordered" evidence="3">
    <location>
        <begin position="69"/>
        <end position="93"/>
    </location>
</feature>
<evidence type="ECO:0000256" key="2">
    <source>
        <dbReference type="ARBA" id="ARBA00023235"/>
    </source>
</evidence>
<evidence type="ECO:0000313" key="6">
    <source>
        <dbReference type="Proteomes" id="UP000095463"/>
    </source>
</evidence>
<dbReference type="InterPro" id="IPR014347">
    <property type="entry name" value="Tautomerase/MIF_sf"/>
</dbReference>
<dbReference type="PANTHER" id="PTHR35530">
    <property type="entry name" value="TAUTOMERASE-RELATED"/>
    <property type="match status" value="1"/>
</dbReference>
<dbReference type="Pfam" id="PF01361">
    <property type="entry name" value="Tautomerase"/>
    <property type="match status" value="1"/>
</dbReference>
<gene>
    <name evidence="5" type="ORF">VW23_016660</name>
</gene>
<dbReference type="Gene3D" id="3.30.429.10">
    <property type="entry name" value="Macrophage Migration Inhibitory Factor"/>
    <property type="match status" value="1"/>
</dbReference>
<dbReference type="GO" id="GO:0016853">
    <property type="term" value="F:isomerase activity"/>
    <property type="evidence" value="ECO:0007669"/>
    <property type="project" value="UniProtKB-KW"/>
</dbReference>
<evidence type="ECO:0000313" key="5">
    <source>
        <dbReference type="EMBL" id="OEO31317.1"/>
    </source>
</evidence>